<dbReference type="Gene3D" id="3.90.550.10">
    <property type="entry name" value="Spore Coat Polysaccharide Biosynthesis Protein SpsA, Chain A"/>
    <property type="match status" value="1"/>
</dbReference>
<dbReference type="Pfam" id="PF00535">
    <property type="entry name" value="Glycos_transf_2"/>
    <property type="match status" value="1"/>
</dbReference>
<dbReference type="EMBL" id="JADEXS010000003">
    <property type="protein sequence ID" value="MBE9020989.1"/>
    <property type="molecule type" value="Genomic_DNA"/>
</dbReference>
<comment type="caution">
    <text evidence="2">The sequence shown here is derived from an EMBL/GenBank/DDBJ whole genome shotgun (WGS) entry which is preliminary data.</text>
</comment>
<accession>A0A8J6ZT75</accession>
<gene>
    <name evidence="2" type="ORF">IQ276_00515</name>
</gene>
<dbReference type="InterPro" id="IPR001173">
    <property type="entry name" value="Glyco_trans_2-like"/>
</dbReference>
<name>A0A8J6ZT75_DESMC</name>
<keyword evidence="3" id="KW-1185">Reference proteome</keyword>
<evidence type="ECO:0000313" key="3">
    <source>
        <dbReference type="Proteomes" id="UP000622533"/>
    </source>
</evidence>
<dbReference type="PANTHER" id="PTHR22916">
    <property type="entry name" value="GLYCOSYLTRANSFERASE"/>
    <property type="match status" value="1"/>
</dbReference>
<reference evidence="2" key="1">
    <citation type="submission" date="2020-10" db="EMBL/GenBank/DDBJ databases">
        <authorList>
            <person name="Castelo-Branco R."/>
            <person name="Eusebio N."/>
            <person name="Adriana R."/>
            <person name="Vieira A."/>
            <person name="Brugerolle De Fraissinette N."/>
            <person name="Rezende De Castro R."/>
            <person name="Schneider M.P."/>
            <person name="Vasconcelos V."/>
            <person name="Leao P.N."/>
        </authorList>
    </citation>
    <scope>NUCLEOTIDE SEQUENCE</scope>
    <source>
        <strain evidence="2">LEGE 12446</strain>
    </source>
</reference>
<sequence>MELPLSIIICAHNPRFSYLERVLEALKSQTLSKDFWELLLVDNASNKILASEIDLSWHPQARHIREEQLGLTAARLRGIREATAGVIVFVDDDNVLDSDYLEVTWRISKDFPFIGAWGGQIKPEFEVTPPSWAKPYLGNLAIREFESDRWSNLVDQYETTPCGAGLCVRKVVAQKYSELVCKSPKRADMDRKGKMLTSCGDSDLAFTACDMGLGTGLFASLKLTHLIPSNRLKEDYLLRLVEGLAYSQTMLAYFRGTISPQSFWRSSKIYSLYLGLRYGFRISRFHEAGQNGRRLALKEISD</sequence>
<dbReference type="RefSeq" id="WP_193912761.1">
    <property type="nucleotide sequence ID" value="NZ_JADEXS020000001.1"/>
</dbReference>
<dbReference type="Proteomes" id="UP000622533">
    <property type="component" value="Unassembled WGS sequence"/>
</dbReference>
<proteinExistence type="predicted"/>
<evidence type="ECO:0000259" key="1">
    <source>
        <dbReference type="Pfam" id="PF00535"/>
    </source>
</evidence>
<protein>
    <submittedName>
        <fullName evidence="2">Glycosyltransferase family 2 protein</fullName>
    </submittedName>
</protein>
<organism evidence="2 3">
    <name type="scientific">Desmonostoc muscorum LEGE 12446</name>
    <dbReference type="NCBI Taxonomy" id="1828758"/>
    <lineage>
        <taxon>Bacteria</taxon>
        <taxon>Bacillati</taxon>
        <taxon>Cyanobacteriota</taxon>
        <taxon>Cyanophyceae</taxon>
        <taxon>Nostocales</taxon>
        <taxon>Nostocaceae</taxon>
        <taxon>Desmonostoc</taxon>
    </lineage>
</organism>
<dbReference type="CDD" id="cd00761">
    <property type="entry name" value="Glyco_tranf_GTA_type"/>
    <property type="match status" value="1"/>
</dbReference>
<dbReference type="PANTHER" id="PTHR22916:SF64">
    <property type="entry name" value="TRANSFERASE, PUTATIVE-RELATED"/>
    <property type="match status" value="1"/>
</dbReference>
<evidence type="ECO:0000313" key="2">
    <source>
        <dbReference type="EMBL" id="MBE9020989.1"/>
    </source>
</evidence>
<dbReference type="SUPFAM" id="SSF53448">
    <property type="entry name" value="Nucleotide-diphospho-sugar transferases"/>
    <property type="match status" value="1"/>
</dbReference>
<dbReference type="InterPro" id="IPR029044">
    <property type="entry name" value="Nucleotide-diphossugar_trans"/>
</dbReference>
<dbReference type="AlphaFoldDB" id="A0A8J6ZT75"/>
<feature type="domain" description="Glycosyltransferase 2-like" evidence="1">
    <location>
        <begin position="6"/>
        <end position="161"/>
    </location>
</feature>